<evidence type="ECO:0000313" key="9">
    <source>
        <dbReference type="EMBL" id="OXA62751.1"/>
    </source>
</evidence>
<comment type="similarity">
    <text evidence="2">Belongs to the bZIP family. C/EBP subfamily.</text>
</comment>
<comment type="subcellular location">
    <subcellularLocation>
        <location evidence="1">Nucleus</location>
    </subcellularLocation>
</comment>
<dbReference type="GO" id="GO:0005634">
    <property type="term" value="C:nucleus"/>
    <property type="evidence" value="ECO:0007669"/>
    <property type="project" value="UniProtKB-SubCell"/>
</dbReference>
<evidence type="ECO:0000313" key="10">
    <source>
        <dbReference type="Proteomes" id="UP000198287"/>
    </source>
</evidence>
<dbReference type="GO" id="GO:0000981">
    <property type="term" value="F:DNA-binding transcription factor activity, RNA polymerase II-specific"/>
    <property type="evidence" value="ECO:0007669"/>
    <property type="project" value="TreeGrafter"/>
</dbReference>
<keyword evidence="3" id="KW-0805">Transcription regulation</keyword>
<keyword evidence="6" id="KW-0539">Nucleus</keyword>
<reference evidence="9 10" key="1">
    <citation type="submission" date="2015-12" db="EMBL/GenBank/DDBJ databases">
        <title>The genome of Folsomia candida.</title>
        <authorList>
            <person name="Faddeeva A."/>
            <person name="Derks M.F."/>
            <person name="Anvar Y."/>
            <person name="Smit S."/>
            <person name="Van Straalen N."/>
            <person name="Roelofs D."/>
        </authorList>
    </citation>
    <scope>NUCLEOTIDE SEQUENCE [LARGE SCALE GENOMIC DNA]</scope>
    <source>
        <strain evidence="9 10">VU population</strain>
        <tissue evidence="9">Whole body</tissue>
    </source>
</reference>
<evidence type="ECO:0000256" key="3">
    <source>
        <dbReference type="ARBA" id="ARBA00023015"/>
    </source>
</evidence>
<dbReference type="PANTHER" id="PTHR23334:SF69">
    <property type="entry name" value="CCAAT_ENHANCER-BINDING PROTEIN GAMMA"/>
    <property type="match status" value="1"/>
</dbReference>
<feature type="compositionally biased region" description="Basic and acidic residues" evidence="7">
    <location>
        <begin position="11"/>
        <end position="20"/>
    </location>
</feature>
<evidence type="ECO:0000256" key="7">
    <source>
        <dbReference type="SAM" id="MobiDB-lite"/>
    </source>
</evidence>
<dbReference type="CDD" id="cd14693">
    <property type="entry name" value="bZIP_CEBP"/>
    <property type="match status" value="1"/>
</dbReference>
<sequence>MGSKKKGSSGPEKHSMEYKEKRMKNNVAVKRSRDKSKMKAREAQSRVQQLQAQNEHLHNTVDSMTSELRYLKDLLISQAGTSEYLSPDTAADLEDLLMDDAPRDLGKLTSVLNEVKRIQAIQKNGMESIGSHQQQNHLYAAGNASSSGYSQMHMYNAGADVFDANTDIQQDACMYIELTWLYLYQKLYHQQQNSHYISTVVHYGSKNEAEASEEETRASSQTSTLHHILGLFFTNLSQSLSHHHWEKTPLVRPTGFYFETFPPRRKQSSVVRGPSPPVKAEGKSEEEIGVIGERRIMHLISINLVDQASWSWCV</sequence>
<evidence type="ECO:0000256" key="1">
    <source>
        <dbReference type="ARBA" id="ARBA00004123"/>
    </source>
</evidence>
<dbReference type="InterPro" id="IPR046347">
    <property type="entry name" value="bZIP_sf"/>
</dbReference>
<dbReference type="InterPro" id="IPR031106">
    <property type="entry name" value="C/EBP"/>
</dbReference>
<dbReference type="GO" id="GO:0006351">
    <property type="term" value="P:DNA-templated transcription"/>
    <property type="evidence" value="ECO:0007669"/>
    <property type="project" value="InterPro"/>
</dbReference>
<organism evidence="9 10">
    <name type="scientific">Folsomia candida</name>
    <name type="common">Springtail</name>
    <dbReference type="NCBI Taxonomy" id="158441"/>
    <lineage>
        <taxon>Eukaryota</taxon>
        <taxon>Metazoa</taxon>
        <taxon>Ecdysozoa</taxon>
        <taxon>Arthropoda</taxon>
        <taxon>Hexapoda</taxon>
        <taxon>Collembola</taxon>
        <taxon>Entomobryomorpha</taxon>
        <taxon>Isotomoidea</taxon>
        <taxon>Isotomidae</taxon>
        <taxon>Proisotominae</taxon>
        <taxon>Folsomia</taxon>
    </lineage>
</organism>
<evidence type="ECO:0000256" key="5">
    <source>
        <dbReference type="ARBA" id="ARBA00023163"/>
    </source>
</evidence>
<keyword evidence="10" id="KW-1185">Reference proteome</keyword>
<dbReference type="Proteomes" id="UP000198287">
    <property type="component" value="Unassembled WGS sequence"/>
</dbReference>
<dbReference type="EMBL" id="LNIX01000001">
    <property type="protein sequence ID" value="OXA62751.1"/>
    <property type="molecule type" value="Genomic_DNA"/>
</dbReference>
<evidence type="ECO:0000256" key="6">
    <source>
        <dbReference type="ARBA" id="ARBA00023242"/>
    </source>
</evidence>
<name>A0A226F0M7_FOLCA</name>
<evidence type="ECO:0000256" key="2">
    <source>
        <dbReference type="ARBA" id="ARBA00006951"/>
    </source>
</evidence>
<dbReference type="Pfam" id="PF07716">
    <property type="entry name" value="bZIP_2"/>
    <property type="match status" value="1"/>
</dbReference>
<keyword evidence="5" id="KW-0804">Transcription</keyword>
<dbReference type="GO" id="GO:0000978">
    <property type="term" value="F:RNA polymerase II cis-regulatory region sequence-specific DNA binding"/>
    <property type="evidence" value="ECO:0007669"/>
    <property type="project" value="TreeGrafter"/>
</dbReference>
<dbReference type="OrthoDB" id="10039716at2759"/>
<dbReference type="STRING" id="158441.A0A226F0M7"/>
<dbReference type="Gene3D" id="1.20.5.170">
    <property type="match status" value="1"/>
</dbReference>
<dbReference type="SUPFAM" id="SSF57959">
    <property type="entry name" value="Leucine zipper domain"/>
    <property type="match status" value="1"/>
</dbReference>
<dbReference type="PANTHER" id="PTHR23334">
    <property type="entry name" value="CCAAT/ENHANCER BINDING PROTEIN"/>
    <property type="match status" value="1"/>
</dbReference>
<evidence type="ECO:0000259" key="8">
    <source>
        <dbReference type="PROSITE" id="PS50217"/>
    </source>
</evidence>
<accession>A0A226F0M7</accession>
<feature type="domain" description="BZIP" evidence="8">
    <location>
        <begin position="15"/>
        <end position="78"/>
    </location>
</feature>
<feature type="region of interest" description="Disordered" evidence="7">
    <location>
        <begin position="1"/>
        <end position="40"/>
    </location>
</feature>
<proteinExistence type="inferred from homology"/>
<dbReference type="InterPro" id="IPR004827">
    <property type="entry name" value="bZIP"/>
</dbReference>
<dbReference type="SMART" id="SM00338">
    <property type="entry name" value="BRLZ"/>
    <property type="match status" value="1"/>
</dbReference>
<comment type="caution">
    <text evidence="9">The sequence shown here is derived from an EMBL/GenBank/DDBJ whole genome shotgun (WGS) entry which is preliminary data.</text>
</comment>
<dbReference type="PROSITE" id="PS50217">
    <property type="entry name" value="BZIP"/>
    <property type="match status" value="1"/>
</dbReference>
<evidence type="ECO:0000256" key="4">
    <source>
        <dbReference type="ARBA" id="ARBA00023125"/>
    </source>
</evidence>
<protein>
    <submittedName>
        <fullName evidence="9">CCAAT/enhancer-binding protein delta</fullName>
    </submittedName>
</protein>
<dbReference type="AlphaFoldDB" id="A0A226F0M7"/>
<gene>
    <name evidence="9" type="ORF">Fcan01_02959</name>
</gene>
<keyword evidence="4" id="KW-0238">DNA-binding</keyword>